<evidence type="ECO:0000313" key="2">
    <source>
        <dbReference type="EMBL" id="CEJ88881.1"/>
    </source>
</evidence>
<accession>A0A0A1SWI2</accession>
<dbReference type="Proteomes" id="UP000039046">
    <property type="component" value="Unassembled WGS sequence"/>
</dbReference>
<dbReference type="PANTHER" id="PTHR21521:SF0">
    <property type="entry name" value="AMUN, ISOFORM A"/>
    <property type="match status" value="1"/>
</dbReference>
<dbReference type="EMBL" id="CDHN01000002">
    <property type="protein sequence ID" value="CEJ88881.1"/>
    <property type="molecule type" value="Genomic_DNA"/>
</dbReference>
<protein>
    <submittedName>
        <fullName evidence="2">Uncharacterized protein</fullName>
    </submittedName>
</protein>
<feature type="compositionally biased region" description="Low complexity" evidence="1">
    <location>
        <begin position="208"/>
        <end position="228"/>
    </location>
</feature>
<feature type="region of interest" description="Disordered" evidence="1">
    <location>
        <begin position="208"/>
        <end position="263"/>
    </location>
</feature>
<keyword evidence="3" id="KW-1185">Reference proteome</keyword>
<dbReference type="OrthoDB" id="8249012at2759"/>
<evidence type="ECO:0000313" key="3">
    <source>
        <dbReference type="Proteomes" id="UP000039046"/>
    </source>
</evidence>
<evidence type="ECO:0000256" key="1">
    <source>
        <dbReference type="SAM" id="MobiDB-lite"/>
    </source>
</evidence>
<organism evidence="2 3">
    <name type="scientific">[Torrubiella] hemipterigena</name>
    <dbReference type="NCBI Taxonomy" id="1531966"/>
    <lineage>
        <taxon>Eukaryota</taxon>
        <taxon>Fungi</taxon>
        <taxon>Dikarya</taxon>
        <taxon>Ascomycota</taxon>
        <taxon>Pezizomycotina</taxon>
        <taxon>Sordariomycetes</taxon>
        <taxon>Hypocreomycetidae</taxon>
        <taxon>Hypocreales</taxon>
        <taxon>Clavicipitaceae</taxon>
        <taxon>Clavicipitaceae incertae sedis</taxon>
        <taxon>'Torrubiella' clade</taxon>
    </lineage>
</organism>
<reference evidence="2 3" key="1">
    <citation type="journal article" date="2015" name="Genome Announc.">
        <title>Draft Genome Sequence and Gene Annotation of the Entomopathogenic Fungus Verticillium hemipterigenum.</title>
        <authorList>
            <person name="Horn F."/>
            <person name="Habel A."/>
            <person name="Scharf D.H."/>
            <person name="Dworschak J."/>
            <person name="Brakhage A.A."/>
            <person name="Guthke R."/>
            <person name="Hertweck C."/>
            <person name="Linde J."/>
        </authorList>
    </citation>
    <scope>NUCLEOTIDE SEQUENCE [LARGE SCALE GENOMIC DNA]</scope>
</reference>
<dbReference type="STRING" id="1531966.A0A0A1SWI2"/>
<dbReference type="PANTHER" id="PTHR21521">
    <property type="entry name" value="AMUN, ISOFORM A"/>
    <property type="match status" value="1"/>
</dbReference>
<proteinExistence type="predicted"/>
<sequence>MAIPDAASISKEDFDTLVNEYPVLVKEISVTKGSKPGQKKLSQLDVYRYDEAPAAFAINGAKGEMALEDVKRLVEWKLRHGKFRPTLMNLVSSNTDVTATSTIAKAMASYTPSTIPAALTTLTALRGIGPATASLLLSVHDAENVLFFSDEAFWWLCCDGKKDSIKYNPKEYEMLRSVAAKLMKRLGVSAVDVEKAAYVVMKRGGDVAAPPKGKAGPAKAKETTPTVKKPAEKKPPVEKRKPDVADEGSTAVAGTRRSKRVKG</sequence>
<name>A0A0A1SWI2_9HYPO</name>
<dbReference type="HOGENOM" id="CLU_048127_1_1_1"/>
<dbReference type="AlphaFoldDB" id="A0A0A1SWI2"/>
<gene>
    <name evidence="2" type="ORF">VHEMI04904</name>
</gene>
<feature type="compositionally biased region" description="Basic and acidic residues" evidence="1">
    <location>
        <begin position="229"/>
        <end position="244"/>
    </location>
</feature>